<organism evidence="2 3">
    <name type="scientific">Cercospora kikuchii</name>
    <dbReference type="NCBI Taxonomy" id="84275"/>
    <lineage>
        <taxon>Eukaryota</taxon>
        <taxon>Fungi</taxon>
        <taxon>Dikarya</taxon>
        <taxon>Ascomycota</taxon>
        <taxon>Pezizomycotina</taxon>
        <taxon>Dothideomycetes</taxon>
        <taxon>Dothideomycetidae</taxon>
        <taxon>Mycosphaerellales</taxon>
        <taxon>Mycosphaerellaceae</taxon>
        <taxon>Cercospora</taxon>
    </lineage>
</organism>
<name>A0A9P3F712_9PEZI</name>
<dbReference type="EMBL" id="BOLY01000001">
    <property type="protein sequence ID" value="GIZ36751.1"/>
    <property type="molecule type" value="Genomic_DNA"/>
</dbReference>
<dbReference type="OrthoDB" id="10337449at2759"/>
<comment type="caution">
    <text evidence="2">The sequence shown here is derived from an EMBL/GenBank/DDBJ whole genome shotgun (WGS) entry which is preliminary data.</text>
</comment>
<protein>
    <submittedName>
        <fullName evidence="2">Uncharacterized protein</fullName>
    </submittedName>
</protein>
<keyword evidence="3" id="KW-1185">Reference proteome</keyword>
<keyword evidence="1" id="KW-1133">Transmembrane helix</keyword>
<evidence type="ECO:0000313" key="2">
    <source>
        <dbReference type="EMBL" id="GIZ36751.1"/>
    </source>
</evidence>
<reference evidence="2 3" key="1">
    <citation type="submission" date="2021-01" db="EMBL/GenBank/DDBJ databases">
        <title>Cercospora kikuchii MAFF 305040 whole genome shotgun sequence.</title>
        <authorList>
            <person name="Kashiwa T."/>
            <person name="Suzuki T."/>
        </authorList>
    </citation>
    <scope>NUCLEOTIDE SEQUENCE [LARGE SCALE GENOMIC DNA]</scope>
    <source>
        <strain evidence="2 3">MAFF 305040</strain>
    </source>
</reference>
<gene>
    <name evidence="2" type="ORF">CKM354_000021800</name>
</gene>
<keyword evidence="1" id="KW-0812">Transmembrane</keyword>
<accession>A0A9P3F712</accession>
<dbReference type="Proteomes" id="UP000825890">
    <property type="component" value="Unassembled WGS sequence"/>
</dbReference>
<evidence type="ECO:0000256" key="1">
    <source>
        <dbReference type="SAM" id="Phobius"/>
    </source>
</evidence>
<evidence type="ECO:0000313" key="3">
    <source>
        <dbReference type="Proteomes" id="UP000825890"/>
    </source>
</evidence>
<dbReference type="RefSeq" id="XP_044651238.1">
    <property type="nucleotide sequence ID" value="XM_044795303.1"/>
</dbReference>
<feature type="transmembrane region" description="Helical" evidence="1">
    <location>
        <begin position="83"/>
        <end position="103"/>
    </location>
</feature>
<proteinExistence type="predicted"/>
<sequence>MKQQSTTSKALFGLSLLIFILGIIQLSLSLSVSHKLPAEKAKAQTEVTYPWPYDGSNSTFPYNIPYNPRNYYPYTFVTSVSDAITAIATLALVSGALGLFFTFKPEFGWLPLGFWPFLHTALQSVAALTVFVLLIASWEKHYSSSKLVLDERGHLDGDYSYESYTCQMRRGFDGVGSRDWMGKYCGMAVTTRAFTVPVCLLIMAIAAMSGIQMKKANASAKAMELGDLRATEKQANLERRSLQEDS</sequence>
<feature type="transmembrane region" description="Helical" evidence="1">
    <location>
        <begin position="115"/>
        <end position="138"/>
    </location>
</feature>
<feature type="transmembrane region" description="Helical" evidence="1">
    <location>
        <begin position="193"/>
        <end position="211"/>
    </location>
</feature>
<keyword evidence="1" id="KW-0472">Membrane</keyword>
<dbReference type="GeneID" id="68285793"/>
<dbReference type="AlphaFoldDB" id="A0A9P3F712"/>